<feature type="non-terminal residue" evidence="1">
    <location>
        <position position="293"/>
    </location>
</feature>
<sequence>MNTTLAAAALATTSVPCDQCTAASTCVGSQTAVFNGYQCTCRCTTTSASWPYCFPLNVHEQLESVILGNGTRYSPQLPPVPTPAPTPAPTVFNTTLGGGQTIDLTTSMAIENATVVGTLYLMLDEYVTEPYVEVSLSGWHVQPGAQLLINGSISGKWNGTSLASGGLVSVVMSQFYFDSSVVVVVGNMPQGLTLEFRDCIFTTRSELNLIPSFNRFLGPLDYHPFVLFYELTATNGTSIAFFNTIMVNANRTVPTTLLSFAGTTVMFGSSFIFEGFTITGSSDNANSNIMTVS</sequence>
<proteinExistence type="predicted"/>
<gene>
    <name evidence="1" type="ORF">BSAL_38290</name>
</gene>
<dbReference type="AlphaFoldDB" id="A0A0S4JQP1"/>
<evidence type="ECO:0000313" key="2">
    <source>
        <dbReference type="Proteomes" id="UP000051952"/>
    </source>
</evidence>
<keyword evidence="2" id="KW-1185">Reference proteome</keyword>
<dbReference type="EMBL" id="CYKH01002064">
    <property type="protein sequence ID" value="CUG92576.1"/>
    <property type="molecule type" value="Genomic_DNA"/>
</dbReference>
<reference evidence="2" key="1">
    <citation type="submission" date="2015-09" db="EMBL/GenBank/DDBJ databases">
        <authorList>
            <consortium name="Pathogen Informatics"/>
        </authorList>
    </citation>
    <scope>NUCLEOTIDE SEQUENCE [LARGE SCALE GENOMIC DNA]</scope>
    <source>
        <strain evidence="2">Lake Konstanz</strain>
    </source>
</reference>
<name>A0A0S4JQP1_BODSA</name>
<dbReference type="VEuPathDB" id="TriTrypDB:BSAL_38290"/>
<protein>
    <submittedName>
        <fullName evidence="1">Membrane-associated protein, putative</fullName>
    </submittedName>
</protein>
<dbReference type="Proteomes" id="UP000051952">
    <property type="component" value="Unassembled WGS sequence"/>
</dbReference>
<evidence type="ECO:0000313" key="1">
    <source>
        <dbReference type="EMBL" id="CUG92576.1"/>
    </source>
</evidence>
<accession>A0A0S4JQP1</accession>
<organism evidence="1 2">
    <name type="scientific">Bodo saltans</name>
    <name type="common">Flagellated protozoan</name>
    <dbReference type="NCBI Taxonomy" id="75058"/>
    <lineage>
        <taxon>Eukaryota</taxon>
        <taxon>Discoba</taxon>
        <taxon>Euglenozoa</taxon>
        <taxon>Kinetoplastea</taxon>
        <taxon>Metakinetoplastina</taxon>
        <taxon>Eubodonida</taxon>
        <taxon>Bodonidae</taxon>
        <taxon>Bodo</taxon>
    </lineage>
</organism>